<keyword evidence="1" id="KW-0472">Membrane</keyword>
<evidence type="ECO:0000256" key="2">
    <source>
        <dbReference type="SAM" id="SignalP"/>
    </source>
</evidence>
<dbReference type="EMBL" id="CP003255">
    <property type="protein sequence ID" value="AGA56852.1"/>
    <property type="molecule type" value="Genomic_DNA"/>
</dbReference>
<dbReference type="Proteomes" id="UP000010795">
    <property type="component" value="Chromosome"/>
</dbReference>
<dbReference type="AlphaFoldDB" id="L0EAP9"/>
<evidence type="ECO:0000256" key="1">
    <source>
        <dbReference type="SAM" id="Phobius"/>
    </source>
</evidence>
<keyword evidence="2" id="KW-0732">Signal</keyword>
<keyword evidence="1" id="KW-1133">Transmembrane helix</keyword>
<sequence length="136" mass="15504">MKRLLACAVSFALLLIWMALNAGDEPRPHAGFSNFYVIGTAAYQLFFYYFFIALPVSMWVDSILYRRFASRKALMVIRLIGHTLSGLAVGWLLSHPLRVPPEGRLSFAAVLCLLMLLMLAVDFLLSIRIRRKQRQV</sequence>
<dbReference type="HOGENOM" id="CLU_1874460_0_0_9"/>
<feature type="signal peptide" evidence="2">
    <location>
        <begin position="1"/>
        <end position="22"/>
    </location>
</feature>
<evidence type="ECO:0000313" key="3">
    <source>
        <dbReference type="EMBL" id="AGA56852.1"/>
    </source>
</evidence>
<accession>L0EAP9</accession>
<feature type="transmembrane region" description="Helical" evidence="1">
    <location>
        <begin position="46"/>
        <end position="64"/>
    </location>
</feature>
<feature type="transmembrane region" description="Helical" evidence="1">
    <location>
        <begin position="105"/>
        <end position="125"/>
    </location>
</feature>
<name>L0EAP9_THECK</name>
<dbReference type="KEGG" id="tco:Theco_0643"/>
<proteinExistence type="predicted"/>
<protein>
    <submittedName>
        <fullName evidence="3">Uncharacterized protein</fullName>
    </submittedName>
</protein>
<keyword evidence="1" id="KW-0812">Transmembrane</keyword>
<feature type="chain" id="PRO_5003940775" evidence="2">
    <location>
        <begin position="23"/>
        <end position="136"/>
    </location>
</feature>
<evidence type="ECO:0000313" key="4">
    <source>
        <dbReference type="Proteomes" id="UP000010795"/>
    </source>
</evidence>
<organism evidence="3 4">
    <name type="scientific">Thermobacillus composti (strain DSM 18247 / JCM 13945 / KWC4)</name>
    <dbReference type="NCBI Taxonomy" id="717605"/>
    <lineage>
        <taxon>Bacteria</taxon>
        <taxon>Bacillati</taxon>
        <taxon>Bacillota</taxon>
        <taxon>Bacilli</taxon>
        <taxon>Bacillales</taxon>
        <taxon>Paenibacillaceae</taxon>
        <taxon>Thermobacillus</taxon>
    </lineage>
</organism>
<keyword evidence="4" id="KW-1185">Reference proteome</keyword>
<dbReference type="RefSeq" id="WP_015253616.1">
    <property type="nucleotide sequence ID" value="NC_019897.1"/>
</dbReference>
<reference evidence="4" key="1">
    <citation type="submission" date="2012-01" db="EMBL/GenBank/DDBJ databases">
        <title>Complete sequence of chromosome of Thermobacillus composti KWC4.</title>
        <authorList>
            <person name="Lucas S."/>
            <person name="Han J."/>
            <person name="Lapidus A."/>
            <person name="Cheng J.-F."/>
            <person name="Goodwin L."/>
            <person name="Pitluck S."/>
            <person name="Peters L."/>
            <person name="Ovchinnikova G."/>
            <person name="Teshima H."/>
            <person name="Detter J.C."/>
            <person name="Han C."/>
            <person name="Tapia R."/>
            <person name="Land M."/>
            <person name="Hauser L."/>
            <person name="Kyrpides N."/>
            <person name="Ivanova N."/>
            <person name="Pagani I."/>
            <person name="Anderson I."/>
            <person name="Woyke T."/>
        </authorList>
    </citation>
    <scope>NUCLEOTIDE SEQUENCE [LARGE SCALE GENOMIC DNA]</scope>
    <source>
        <strain evidence="4">DSM 18247 / JCM 13945 / KWC4</strain>
    </source>
</reference>
<gene>
    <name evidence="3" type="ordered locus">Theco_0643</name>
</gene>
<feature type="transmembrane region" description="Helical" evidence="1">
    <location>
        <begin position="76"/>
        <end position="93"/>
    </location>
</feature>